<dbReference type="AlphaFoldDB" id="A0A6S6WR67"/>
<keyword evidence="1" id="KW-1133">Transmembrane helix</keyword>
<organism evidence="2 3">
    <name type="scientific">Pseudidiomarina piscicola</name>
    <dbReference type="NCBI Taxonomy" id="2614830"/>
    <lineage>
        <taxon>Bacteria</taxon>
        <taxon>Pseudomonadati</taxon>
        <taxon>Pseudomonadota</taxon>
        <taxon>Gammaproteobacteria</taxon>
        <taxon>Alteromonadales</taxon>
        <taxon>Idiomarinaceae</taxon>
        <taxon>Pseudidiomarina</taxon>
    </lineage>
</organism>
<feature type="transmembrane region" description="Helical" evidence="1">
    <location>
        <begin position="21"/>
        <end position="45"/>
    </location>
</feature>
<sequence length="207" mass="23303">MKKFANLYLDELKPSTDKLTLRFFASIAGSLLLIVLLASLALTLISGQQKDDFVASVEQANQLENQLRQRQTLLQQALNDSTLNEELDTLQQQLMLRQRLWGQMKTLTGRNSVDFSQLLVDLSAADKADIWLHRIVIENDALTLKGQTLKPQLLPAWLADFSRYQTLKDRPFGVFELRDEGARGLYFTVGHLHHSSTSNVSAGGGYQ</sequence>
<evidence type="ECO:0000256" key="1">
    <source>
        <dbReference type="SAM" id="Phobius"/>
    </source>
</evidence>
<keyword evidence="1" id="KW-0472">Membrane</keyword>
<keyword evidence="3" id="KW-1185">Reference proteome</keyword>
<evidence type="ECO:0000313" key="2">
    <source>
        <dbReference type="EMBL" id="CAB0150575.1"/>
    </source>
</evidence>
<accession>A0A6S6WR67</accession>
<keyword evidence="1" id="KW-0812">Transmembrane</keyword>
<dbReference type="RefSeq" id="WP_173920042.1">
    <property type="nucleotide sequence ID" value="NZ_CADCXY010000002.1"/>
</dbReference>
<dbReference type="Proteomes" id="UP000481517">
    <property type="component" value="Unassembled WGS sequence"/>
</dbReference>
<reference evidence="2 3" key="1">
    <citation type="submission" date="2020-02" db="EMBL/GenBank/DDBJ databases">
        <authorList>
            <person name="Rodrigo-Torres L."/>
            <person name="Arahal R. D."/>
            <person name="Lucena T."/>
        </authorList>
    </citation>
    <scope>NUCLEOTIDE SEQUENCE [LARGE SCALE GENOMIC DNA]</scope>
    <source>
        <strain evidence="2 3">CECT 9734</strain>
    </source>
</reference>
<evidence type="ECO:0008006" key="4">
    <source>
        <dbReference type="Google" id="ProtNLM"/>
    </source>
</evidence>
<evidence type="ECO:0000313" key="3">
    <source>
        <dbReference type="Proteomes" id="UP000481517"/>
    </source>
</evidence>
<gene>
    <name evidence="2" type="ORF">PSI9734_01014</name>
</gene>
<dbReference type="EMBL" id="CADCXY010000002">
    <property type="protein sequence ID" value="CAB0150575.1"/>
    <property type="molecule type" value="Genomic_DNA"/>
</dbReference>
<name>A0A6S6WR67_9GAMM</name>
<proteinExistence type="predicted"/>
<protein>
    <recommendedName>
        <fullName evidence="4">MSHA biogenesis protein MshI</fullName>
    </recommendedName>
</protein>